<comment type="similarity">
    <text evidence="2">Belongs to the steroid 5-alpha reductase family.</text>
</comment>
<protein>
    <recommendedName>
        <fullName evidence="7">3-oxo-5-alpha-steroid 4-dehydrogenase C-terminal domain-containing protein</fullName>
    </recommendedName>
</protein>
<keyword evidence="3 6" id="KW-0812">Transmembrane</keyword>
<organism evidence="8 9">
    <name type="scientific">Thyridium curvatum</name>
    <dbReference type="NCBI Taxonomy" id="1093900"/>
    <lineage>
        <taxon>Eukaryota</taxon>
        <taxon>Fungi</taxon>
        <taxon>Dikarya</taxon>
        <taxon>Ascomycota</taxon>
        <taxon>Pezizomycotina</taxon>
        <taxon>Sordariomycetes</taxon>
        <taxon>Sordariomycetidae</taxon>
        <taxon>Thyridiales</taxon>
        <taxon>Thyridiaceae</taxon>
        <taxon>Thyridium</taxon>
    </lineage>
</organism>
<feature type="transmembrane region" description="Helical" evidence="6">
    <location>
        <begin position="182"/>
        <end position="202"/>
    </location>
</feature>
<dbReference type="InterPro" id="IPR039357">
    <property type="entry name" value="SRD5A/TECR"/>
</dbReference>
<name>A0A507BJ74_9PEZI</name>
<keyword evidence="9" id="KW-1185">Reference proteome</keyword>
<evidence type="ECO:0000256" key="2">
    <source>
        <dbReference type="ARBA" id="ARBA00007742"/>
    </source>
</evidence>
<keyword evidence="5 6" id="KW-0472">Membrane</keyword>
<sequence length="314" mass="35295">MPCAIHSSGLFSYPRAHTHTHTHTHTTYSLYRPRRDPANPGPTILLPQFASVQWLTSWYGMGKTSVKSPLNIPGRIAWITMECPGFLTLLYTLRSVAAREGVADLPWQNQVLAALFVIHYSYRAVLYPLLAPSMSPVHALVWAFALAFQLANGVCLGGWLAGYGGGPTTPAAWARQLAPWPAAQFAAGLAVFYAGLAANYYHDDELREIRRREEDRLRRVAREQGKPLGSVEKHYSLPQAGLFRYVLYPHYLVEWIEWTGFYMAAGWTCAPARAFVVNEVFAMLPRTVSGKKWYIERFGEDKVGRRWAVIPGVI</sequence>
<dbReference type="Proteomes" id="UP000319257">
    <property type="component" value="Unassembled WGS sequence"/>
</dbReference>
<keyword evidence="4 6" id="KW-1133">Transmembrane helix</keyword>
<dbReference type="EMBL" id="SKBQ01000014">
    <property type="protein sequence ID" value="TPX17101.1"/>
    <property type="molecule type" value="Genomic_DNA"/>
</dbReference>
<evidence type="ECO:0000256" key="4">
    <source>
        <dbReference type="ARBA" id="ARBA00022989"/>
    </source>
</evidence>
<evidence type="ECO:0000313" key="8">
    <source>
        <dbReference type="EMBL" id="TPX17101.1"/>
    </source>
</evidence>
<evidence type="ECO:0000313" key="9">
    <source>
        <dbReference type="Proteomes" id="UP000319257"/>
    </source>
</evidence>
<dbReference type="GeneID" id="41970666"/>
<gene>
    <name evidence="8" type="ORF">E0L32_003219</name>
</gene>
<dbReference type="GO" id="GO:0016020">
    <property type="term" value="C:membrane"/>
    <property type="evidence" value="ECO:0007669"/>
    <property type="project" value="UniProtKB-SubCell"/>
</dbReference>
<dbReference type="RefSeq" id="XP_030998812.1">
    <property type="nucleotide sequence ID" value="XM_031137495.1"/>
</dbReference>
<evidence type="ECO:0000256" key="1">
    <source>
        <dbReference type="ARBA" id="ARBA00004141"/>
    </source>
</evidence>
<reference evidence="8 9" key="1">
    <citation type="submission" date="2019-06" db="EMBL/GenBank/DDBJ databases">
        <title>Draft genome sequence of the filamentous fungus Phialemoniopsis curvata isolated from diesel fuel.</title>
        <authorList>
            <person name="Varaljay V.A."/>
            <person name="Lyon W.J."/>
            <person name="Crouch A.L."/>
            <person name="Drake C.E."/>
            <person name="Hollomon J.M."/>
            <person name="Nadeau L.J."/>
            <person name="Nunn H.S."/>
            <person name="Stevenson B.S."/>
            <person name="Bojanowski C.L."/>
            <person name="Crookes-Goodson W.J."/>
        </authorList>
    </citation>
    <scope>NUCLEOTIDE SEQUENCE [LARGE SCALE GENOMIC DNA]</scope>
    <source>
        <strain evidence="8 9">D216</strain>
    </source>
</reference>
<dbReference type="InterPro" id="IPR001104">
    <property type="entry name" value="3-oxo-5_a-steroid_4-DH_C"/>
</dbReference>
<evidence type="ECO:0000256" key="3">
    <source>
        <dbReference type="ARBA" id="ARBA00022692"/>
    </source>
</evidence>
<dbReference type="GO" id="GO:0016627">
    <property type="term" value="F:oxidoreductase activity, acting on the CH-CH group of donors"/>
    <property type="evidence" value="ECO:0007669"/>
    <property type="project" value="InterPro"/>
</dbReference>
<evidence type="ECO:0000256" key="6">
    <source>
        <dbReference type="SAM" id="Phobius"/>
    </source>
</evidence>
<evidence type="ECO:0000259" key="7">
    <source>
        <dbReference type="Pfam" id="PF02544"/>
    </source>
</evidence>
<dbReference type="InParanoid" id="A0A507BJ74"/>
<dbReference type="Pfam" id="PF02544">
    <property type="entry name" value="Steroid_dh"/>
    <property type="match status" value="1"/>
</dbReference>
<dbReference type="GO" id="GO:0006629">
    <property type="term" value="P:lipid metabolic process"/>
    <property type="evidence" value="ECO:0007669"/>
    <property type="project" value="InterPro"/>
</dbReference>
<evidence type="ECO:0000256" key="5">
    <source>
        <dbReference type="ARBA" id="ARBA00023136"/>
    </source>
</evidence>
<feature type="domain" description="3-oxo-5-alpha-steroid 4-dehydrogenase C-terminal" evidence="7">
    <location>
        <begin position="139"/>
        <end position="313"/>
    </location>
</feature>
<proteinExistence type="inferred from homology"/>
<dbReference type="STRING" id="1093900.A0A507BJ74"/>
<dbReference type="OrthoDB" id="5788137at2759"/>
<dbReference type="PANTHER" id="PTHR10556">
    <property type="entry name" value="3-OXO-5-ALPHA-STEROID 4-DEHYDROGENASE"/>
    <property type="match status" value="1"/>
</dbReference>
<comment type="caution">
    <text evidence="8">The sequence shown here is derived from an EMBL/GenBank/DDBJ whole genome shotgun (WGS) entry which is preliminary data.</text>
</comment>
<feature type="transmembrane region" description="Helical" evidence="6">
    <location>
        <begin position="139"/>
        <end position="162"/>
    </location>
</feature>
<accession>A0A507BJ74</accession>
<dbReference type="PROSITE" id="PS50244">
    <property type="entry name" value="S5A_REDUCTASE"/>
    <property type="match status" value="1"/>
</dbReference>
<dbReference type="AlphaFoldDB" id="A0A507BJ74"/>
<comment type="subcellular location">
    <subcellularLocation>
        <location evidence="1">Membrane</location>
        <topology evidence="1">Multi-pass membrane protein</topology>
    </subcellularLocation>
</comment>
<dbReference type="PANTHER" id="PTHR10556:SF43">
    <property type="entry name" value="STEROID 5-ALPHA-REDUCTASE DET2"/>
    <property type="match status" value="1"/>
</dbReference>